<dbReference type="Gene3D" id="1.10.357.10">
    <property type="entry name" value="Tetracycline Repressor, domain 2"/>
    <property type="match status" value="1"/>
</dbReference>
<accession>A0ABS4UW63</accession>
<evidence type="ECO:0000256" key="1">
    <source>
        <dbReference type="ARBA" id="ARBA00023125"/>
    </source>
</evidence>
<evidence type="ECO:0000313" key="5">
    <source>
        <dbReference type="Proteomes" id="UP000755585"/>
    </source>
</evidence>
<dbReference type="SUPFAM" id="SSF46689">
    <property type="entry name" value="Homeodomain-like"/>
    <property type="match status" value="1"/>
</dbReference>
<dbReference type="PANTHER" id="PTHR30055:SF231">
    <property type="entry name" value="TRANSCRIPTIONAL REGULATORY PROTEIN (PROBABLY DEOR-FAMILY)-RELATED"/>
    <property type="match status" value="1"/>
</dbReference>
<dbReference type="InterPro" id="IPR050109">
    <property type="entry name" value="HTH-type_TetR-like_transc_reg"/>
</dbReference>
<dbReference type="InterPro" id="IPR001647">
    <property type="entry name" value="HTH_TetR"/>
</dbReference>
<organism evidence="4 5">
    <name type="scientific">Kribbella aluminosa</name>
    <dbReference type="NCBI Taxonomy" id="416017"/>
    <lineage>
        <taxon>Bacteria</taxon>
        <taxon>Bacillati</taxon>
        <taxon>Actinomycetota</taxon>
        <taxon>Actinomycetes</taxon>
        <taxon>Propionibacteriales</taxon>
        <taxon>Kribbellaceae</taxon>
        <taxon>Kribbella</taxon>
    </lineage>
</organism>
<proteinExistence type="predicted"/>
<dbReference type="RefSeq" id="WP_209698498.1">
    <property type="nucleotide sequence ID" value="NZ_BAAAVU010000005.1"/>
</dbReference>
<dbReference type="EMBL" id="JAGINT010000002">
    <property type="protein sequence ID" value="MBP2355893.1"/>
    <property type="molecule type" value="Genomic_DNA"/>
</dbReference>
<dbReference type="Proteomes" id="UP000755585">
    <property type="component" value="Unassembled WGS sequence"/>
</dbReference>
<reference evidence="4 5" key="1">
    <citation type="submission" date="2021-03" db="EMBL/GenBank/DDBJ databases">
        <title>Sequencing the genomes of 1000 actinobacteria strains.</title>
        <authorList>
            <person name="Klenk H.-P."/>
        </authorList>
    </citation>
    <scope>NUCLEOTIDE SEQUENCE [LARGE SCALE GENOMIC DNA]</scope>
    <source>
        <strain evidence="4 5">DSM 18824</strain>
    </source>
</reference>
<dbReference type="Pfam" id="PF00440">
    <property type="entry name" value="TetR_N"/>
    <property type="match status" value="1"/>
</dbReference>
<keyword evidence="1 2" id="KW-0238">DNA-binding</keyword>
<dbReference type="PROSITE" id="PS50977">
    <property type="entry name" value="HTH_TETR_2"/>
    <property type="match status" value="1"/>
</dbReference>
<dbReference type="InterPro" id="IPR009057">
    <property type="entry name" value="Homeodomain-like_sf"/>
</dbReference>
<dbReference type="SUPFAM" id="SSF48498">
    <property type="entry name" value="Tetracyclin repressor-like, C-terminal domain"/>
    <property type="match status" value="1"/>
</dbReference>
<name>A0ABS4UW63_9ACTN</name>
<sequence length="203" mass="22221">MARPKDQRERRGDLVRAAARAIAETGVAGLRIRDVAAQAGLSAGLVTYYYRDLDELVLDVHADAVRRFYSARREAIDRLDDPLLQLAELVRRGTPDDVDDLHFRVLYQLHVHAARSTAHAALMSSLWAQEVSLYELVLARGAERGVLALRSSPREIAETVVALEDAVGLHVVGHNAAVSVERARALVTALVEREVGCSLVTAV</sequence>
<gene>
    <name evidence="4" type="ORF">JOF29_007003</name>
</gene>
<dbReference type="PANTHER" id="PTHR30055">
    <property type="entry name" value="HTH-TYPE TRANSCRIPTIONAL REGULATOR RUTR"/>
    <property type="match status" value="1"/>
</dbReference>
<evidence type="ECO:0000256" key="2">
    <source>
        <dbReference type="PROSITE-ProRule" id="PRU00335"/>
    </source>
</evidence>
<evidence type="ECO:0000259" key="3">
    <source>
        <dbReference type="PROSITE" id="PS50977"/>
    </source>
</evidence>
<feature type="domain" description="HTH tetR-type" evidence="3">
    <location>
        <begin position="8"/>
        <end position="68"/>
    </location>
</feature>
<keyword evidence="5" id="KW-1185">Reference proteome</keyword>
<protein>
    <submittedName>
        <fullName evidence="4">AcrR family transcriptional regulator</fullName>
    </submittedName>
</protein>
<feature type="DNA-binding region" description="H-T-H motif" evidence="2">
    <location>
        <begin position="31"/>
        <end position="50"/>
    </location>
</feature>
<dbReference type="InterPro" id="IPR036271">
    <property type="entry name" value="Tet_transcr_reg_TetR-rel_C_sf"/>
</dbReference>
<evidence type="ECO:0000313" key="4">
    <source>
        <dbReference type="EMBL" id="MBP2355893.1"/>
    </source>
</evidence>
<comment type="caution">
    <text evidence="4">The sequence shown here is derived from an EMBL/GenBank/DDBJ whole genome shotgun (WGS) entry which is preliminary data.</text>
</comment>